<dbReference type="Pfam" id="PF12796">
    <property type="entry name" value="Ank_2"/>
    <property type="match status" value="1"/>
</dbReference>
<evidence type="ECO:0000256" key="6">
    <source>
        <dbReference type="ARBA" id="ARBA00022692"/>
    </source>
</evidence>
<dbReference type="Proteomes" id="UP001314229">
    <property type="component" value="Unassembled WGS sequence"/>
</dbReference>
<keyword evidence="11" id="KW-0406">Ion transport</keyword>
<feature type="transmembrane region" description="Helical" evidence="17">
    <location>
        <begin position="453"/>
        <end position="479"/>
    </location>
</feature>
<evidence type="ECO:0000313" key="20">
    <source>
        <dbReference type="Proteomes" id="UP001314229"/>
    </source>
</evidence>
<dbReference type="InterPro" id="IPR008347">
    <property type="entry name" value="TrpV1-4"/>
</dbReference>
<proteinExistence type="predicted"/>
<keyword evidence="9 17" id="KW-1133">Transmembrane helix</keyword>
<feature type="transmembrane region" description="Helical" evidence="17">
    <location>
        <begin position="611"/>
        <end position="634"/>
    </location>
</feature>
<sequence>MDTDESPNKEESNQHQEEEGNSLDWLLRTDGSEITPAPMDTNVTLSRQTSPTVGSVYSKEFTRERIFEAASHGDTTQLNGLADYLIANNKRLTSPELRDEINGKTALLKALLNLKDGKNDTIEVFLDIAEKTGDLEYLINAAYIDPCYKGQTALHIAIERRSFDHVKLLVQKGADVQAKADGKFFQRKAGLGFYFGELPLSLAACTNQPNIVSFLMDNPHRKADPTDKDSQGNTVLHTLAVIADNTTENTDMIVRMYDDILIQHHKLEKISKVQLEAIENNKGLTPLKLAAKLGKIGLFRHILHREFTDEETKPLSRKFTEWSYGPVHSSLYDISSIDTKKDNSVLEIIVFGSEIPNRPEMLQIEPLRSLLKDKWDRFASKLFLVNFLVYLMYLIIFTSVAFYRKEGQPPFPVDDAPLDYVRCIGEVISVLGAVWFFYKAITIFRKNPPNFKALYIDGFCDIIFFVQAALLLIGAILYFCGRKEYVGLLVISLALAWINVLYYSRGFKQMGMYNVMMQRMILGDILHFLCFYSVFLFGFSAAIVALIDDSSPAFKKQANATQARVMTFDMETFKCKRPTYNDIRFTTLELFKFTIGMGDLEFTDHVQYKEVFYILLISYIVLTYILLLNMLIALMGNTVERISEESENIWNLRRAMTILDLERSLPRSLMRKLNPAVSKMLCVRNEKNECKRFFRVEEMNWRQWRSDVALNRDEDPGNDMMTSQPDNQNKGNGWNLNPLFEKIRGRRTLQRQAPIP</sequence>
<comment type="caution">
    <text evidence="19">The sequence shown here is derived from an EMBL/GenBank/DDBJ whole genome shotgun (WGS) entry which is preliminary data.</text>
</comment>
<dbReference type="PRINTS" id="PR01768">
    <property type="entry name" value="TRPVRECEPTOR"/>
</dbReference>
<feature type="compositionally biased region" description="Polar residues" evidence="16">
    <location>
        <begin position="720"/>
        <end position="735"/>
    </location>
</feature>
<feature type="transmembrane region" description="Helical" evidence="17">
    <location>
        <begin position="382"/>
        <end position="403"/>
    </location>
</feature>
<keyword evidence="4" id="KW-0109">Calcium transport</keyword>
<reference evidence="19 20" key="1">
    <citation type="submission" date="2024-01" db="EMBL/GenBank/DDBJ databases">
        <authorList>
            <person name="Alioto T."/>
            <person name="Alioto T."/>
            <person name="Gomez Garrido J."/>
        </authorList>
    </citation>
    <scope>NUCLEOTIDE SEQUENCE [LARGE SCALE GENOMIC DNA]</scope>
</reference>
<feature type="region of interest" description="Disordered" evidence="16">
    <location>
        <begin position="712"/>
        <end position="736"/>
    </location>
</feature>
<feature type="compositionally biased region" description="Basic and acidic residues" evidence="16">
    <location>
        <begin position="1"/>
        <end position="18"/>
    </location>
</feature>
<evidence type="ECO:0000256" key="4">
    <source>
        <dbReference type="ARBA" id="ARBA00022568"/>
    </source>
</evidence>
<keyword evidence="13" id="KW-0407">Ion channel</keyword>
<evidence type="ECO:0000256" key="11">
    <source>
        <dbReference type="ARBA" id="ARBA00023065"/>
    </source>
</evidence>
<evidence type="ECO:0000256" key="8">
    <source>
        <dbReference type="ARBA" id="ARBA00022837"/>
    </source>
</evidence>
<evidence type="ECO:0000256" key="16">
    <source>
        <dbReference type="SAM" id="MobiDB-lite"/>
    </source>
</evidence>
<dbReference type="PROSITE" id="PS50088">
    <property type="entry name" value="ANK_REPEAT"/>
    <property type="match status" value="1"/>
</dbReference>
<keyword evidence="8" id="KW-0106">Calcium</keyword>
<evidence type="ECO:0000256" key="15">
    <source>
        <dbReference type="PROSITE-ProRule" id="PRU00023"/>
    </source>
</evidence>
<evidence type="ECO:0000259" key="18">
    <source>
        <dbReference type="Pfam" id="PF00520"/>
    </source>
</evidence>
<organism evidence="19 20">
    <name type="scientific">Scomber scombrus</name>
    <name type="common">Atlantic mackerel</name>
    <name type="synonym">Scomber vernalis</name>
    <dbReference type="NCBI Taxonomy" id="13677"/>
    <lineage>
        <taxon>Eukaryota</taxon>
        <taxon>Metazoa</taxon>
        <taxon>Chordata</taxon>
        <taxon>Craniata</taxon>
        <taxon>Vertebrata</taxon>
        <taxon>Euteleostomi</taxon>
        <taxon>Actinopterygii</taxon>
        <taxon>Neopterygii</taxon>
        <taxon>Teleostei</taxon>
        <taxon>Neoteleostei</taxon>
        <taxon>Acanthomorphata</taxon>
        <taxon>Pelagiaria</taxon>
        <taxon>Scombriformes</taxon>
        <taxon>Scombridae</taxon>
        <taxon>Scomber</taxon>
    </lineage>
</organism>
<evidence type="ECO:0000256" key="12">
    <source>
        <dbReference type="ARBA" id="ARBA00023136"/>
    </source>
</evidence>
<feature type="transmembrane region" description="Helical" evidence="17">
    <location>
        <begin position="423"/>
        <end position="441"/>
    </location>
</feature>
<dbReference type="FunFam" id="1.25.40.20:FF:000018">
    <property type="entry name" value="Transient receptor potential cation channel subfamily V member 1"/>
    <property type="match status" value="1"/>
</dbReference>
<feature type="domain" description="Ion transport" evidence="18">
    <location>
        <begin position="388"/>
        <end position="646"/>
    </location>
</feature>
<gene>
    <name evidence="19" type="ORF">FSCOSCO3_A021546</name>
</gene>
<dbReference type="PANTHER" id="PTHR10582:SF5">
    <property type="entry name" value="TRANSIENT RECEPTOR POTENTIAL CATION CHANNEL SUBFAMILY V MEMBER 2"/>
    <property type="match status" value="1"/>
</dbReference>
<evidence type="ECO:0000256" key="2">
    <source>
        <dbReference type="ARBA" id="ARBA00022448"/>
    </source>
</evidence>
<keyword evidence="7" id="KW-0677">Repeat</keyword>
<evidence type="ECO:0000256" key="14">
    <source>
        <dbReference type="ARBA" id="ARBA00036634"/>
    </source>
</evidence>
<evidence type="ECO:0000256" key="5">
    <source>
        <dbReference type="ARBA" id="ARBA00022673"/>
    </source>
</evidence>
<evidence type="ECO:0000256" key="13">
    <source>
        <dbReference type="ARBA" id="ARBA00023303"/>
    </source>
</evidence>
<evidence type="ECO:0000256" key="10">
    <source>
        <dbReference type="ARBA" id="ARBA00023043"/>
    </source>
</evidence>
<dbReference type="InterPro" id="IPR005821">
    <property type="entry name" value="Ion_trans_dom"/>
</dbReference>
<evidence type="ECO:0000256" key="1">
    <source>
        <dbReference type="ARBA" id="ARBA00004651"/>
    </source>
</evidence>
<accession>A0AAV1QB12</accession>
<keyword evidence="6 17" id="KW-0812">Transmembrane</keyword>
<keyword evidence="19" id="KW-0675">Receptor</keyword>
<dbReference type="GO" id="GO:0005886">
    <property type="term" value="C:plasma membrane"/>
    <property type="evidence" value="ECO:0007669"/>
    <property type="project" value="UniProtKB-SubCell"/>
</dbReference>
<feature type="repeat" description="ANK" evidence="15">
    <location>
        <begin position="149"/>
        <end position="181"/>
    </location>
</feature>
<feature type="transmembrane region" description="Helical" evidence="17">
    <location>
        <begin position="525"/>
        <end position="547"/>
    </location>
</feature>
<dbReference type="Pfam" id="PF00520">
    <property type="entry name" value="Ion_trans"/>
    <property type="match status" value="1"/>
</dbReference>
<keyword evidence="20" id="KW-1185">Reference proteome</keyword>
<evidence type="ECO:0000313" key="19">
    <source>
        <dbReference type="EMBL" id="CAK6980658.1"/>
    </source>
</evidence>
<dbReference type="NCBIfam" id="TIGR00870">
    <property type="entry name" value="trp"/>
    <property type="match status" value="1"/>
</dbReference>
<dbReference type="Gene3D" id="1.25.40.20">
    <property type="entry name" value="Ankyrin repeat-containing domain"/>
    <property type="match status" value="1"/>
</dbReference>
<dbReference type="SMART" id="SM00248">
    <property type="entry name" value="ANK"/>
    <property type="match status" value="4"/>
</dbReference>
<dbReference type="InterPro" id="IPR002110">
    <property type="entry name" value="Ankyrin_rpt"/>
</dbReference>
<dbReference type="InterPro" id="IPR036770">
    <property type="entry name" value="Ankyrin_rpt-contain_sf"/>
</dbReference>
<dbReference type="InterPro" id="IPR024862">
    <property type="entry name" value="TRPV"/>
</dbReference>
<dbReference type="GO" id="GO:0098703">
    <property type="term" value="P:calcium ion import across plasma membrane"/>
    <property type="evidence" value="ECO:0007669"/>
    <property type="project" value="TreeGrafter"/>
</dbReference>
<keyword evidence="12 17" id="KW-0472">Membrane</keyword>
<evidence type="ECO:0000256" key="17">
    <source>
        <dbReference type="SAM" id="Phobius"/>
    </source>
</evidence>
<feature type="region of interest" description="Disordered" evidence="16">
    <location>
        <begin position="1"/>
        <end position="22"/>
    </location>
</feature>
<evidence type="ECO:0000256" key="7">
    <source>
        <dbReference type="ARBA" id="ARBA00022737"/>
    </source>
</evidence>
<dbReference type="EMBL" id="CAWUFR010000717">
    <property type="protein sequence ID" value="CAK6980658.1"/>
    <property type="molecule type" value="Genomic_DNA"/>
</dbReference>
<keyword evidence="5" id="KW-0107">Calcium channel</keyword>
<dbReference type="PROSITE" id="PS50297">
    <property type="entry name" value="ANK_REP_REGION"/>
    <property type="match status" value="1"/>
</dbReference>
<dbReference type="PANTHER" id="PTHR10582">
    <property type="entry name" value="TRANSIENT RECEPTOR POTENTIAL ION CHANNEL PROTEIN"/>
    <property type="match status" value="1"/>
</dbReference>
<evidence type="ECO:0000256" key="9">
    <source>
        <dbReference type="ARBA" id="ARBA00022989"/>
    </source>
</evidence>
<keyword evidence="2" id="KW-0813">Transport</keyword>
<dbReference type="AlphaFoldDB" id="A0AAV1QB12"/>
<comment type="catalytic activity">
    <reaction evidence="14">
        <text>Ca(2+)(in) = Ca(2+)(out)</text>
        <dbReference type="Rhea" id="RHEA:29671"/>
        <dbReference type="ChEBI" id="CHEBI:29108"/>
    </reaction>
</comment>
<protein>
    <submittedName>
        <fullName evidence="19">Transient receptor potential cation channel subfamily V member 1-like isoform X1</fullName>
    </submittedName>
</protein>
<dbReference type="SUPFAM" id="SSF48403">
    <property type="entry name" value="Ankyrin repeat"/>
    <property type="match status" value="1"/>
</dbReference>
<name>A0AAV1QB12_SCOSC</name>
<feature type="transmembrane region" description="Helical" evidence="17">
    <location>
        <begin position="485"/>
        <end position="504"/>
    </location>
</feature>
<dbReference type="GO" id="GO:0005262">
    <property type="term" value="F:calcium channel activity"/>
    <property type="evidence" value="ECO:0007669"/>
    <property type="project" value="UniProtKB-KW"/>
</dbReference>
<comment type="subcellular location">
    <subcellularLocation>
        <location evidence="1">Cell membrane</location>
        <topology evidence="1">Multi-pass membrane protein</topology>
    </subcellularLocation>
</comment>
<keyword evidence="10 15" id="KW-0040">ANK repeat</keyword>
<keyword evidence="3" id="KW-1003">Cell membrane</keyword>
<evidence type="ECO:0000256" key="3">
    <source>
        <dbReference type="ARBA" id="ARBA00022475"/>
    </source>
</evidence>